<feature type="region of interest" description="Disordered" evidence="1">
    <location>
        <begin position="1466"/>
        <end position="1492"/>
    </location>
</feature>
<accession>A0A6C0J9Y2</accession>
<organism evidence="2">
    <name type="scientific">viral metagenome</name>
    <dbReference type="NCBI Taxonomy" id="1070528"/>
    <lineage>
        <taxon>unclassified sequences</taxon>
        <taxon>metagenomes</taxon>
        <taxon>organismal metagenomes</taxon>
    </lineage>
</organism>
<reference evidence="2" key="1">
    <citation type="journal article" date="2020" name="Nature">
        <title>Giant virus diversity and host interactions through global metagenomics.</title>
        <authorList>
            <person name="Schulz F."/>
            <person name="Roux S."/>
            <person name="Paez-Espino D."/>
            <person name="Jungbluth S."/>
            <person name="Walsh D.A."/>
            <person name="Denef V.J."/>
            <person name="McMahon K.D."/>
            <person name="Konstantinidis K.T."/>
            <person name="Eloe-Fadrosh E.A."/>
            <person name="Kyrpides N.C."/>
            <person name="Woyke T."/>
        </authorList>
    </citation>
    <scope>NUCLEOTIDE SEQUENCE</scope>
    <source>
        <strain evidence="2">GVMAG-M-3300025874-2</strain>
    </source>
</reference>
<proteinExistence type="predicted"/>
<dbReference type="EMBL" id="MN740346">
    <property type="protein sequence ID" value="QHU01650.1"/>
    <property type="molecule type" value="Genomic_DNA"/>
</dbReference>
<sequence length="1492" mass="175780">MSNSNNEINIFNNNNNNNIVTFQNTENIPEHERVYGADVYIKDIENYLLNQYPITKQGSKYIQHKIKAELDNILSIKELGDKIIQYGKNKIKTDILNNNFNYPWIIPIVKDKKDIYIDVLEENNNNNENNEILLKETLMNKAGLEMKDIRKYLKKINEIEENYNDNKLTLTEYYKLKYDLVQSYKIDYSNTGYKIKSTSDTTALRYYDISTKYWCAHQVNKPVYIYLLEKDENDEYIPIKKKIIEGDEINIVGFMILKINDFTLEKKLRTLPILNIKTGKETTLELDNHKLINNETIFITTKNIIGQYKVKVIDNNIIKIKFDSRELKNESGGLVYIDSKLNYEETVITKNKKILFDKVVDKNMTTNKLYLFDSFNVTHEDLNEILEQIIPDYNTILSNLYERIKDSIFVNQFNAGVEQYNIDYTNINIAELDYVNGILNENSKKIKEEVYIPSKEESIPDKFKDTIYSYKNIQTPKLVEFYGVYPLLNNTKDTLIKRIAWIYRQSDNGQLFLNELKLETYNIDKTEIDKEIDTLQIPKTFPLEYKIRILFFSDKNIDELQAENKLNISSYLPSDRIICNNKVYKSIKSNKWDISEEVFNKDDKALYIQYLESKEYQYDGSSWNFIKDLPPHIQSRHMNCFDKDMSLLNNECVSKDFMNYYIKKAIYDTVLSKSDVILPTHKQEYQYTSKTVKIENINNKEDINIDLNESQNLNNYIRQILSLKDQSNRNHLLYKLINLDGIIINGYLYSKRYSSRMMCGHFKFLSQIYNTDIEEEKARLTTEMMSIYSDAGDVSGELNICKVCGQTLSIIESQDDVIGYTKSASLIHSTSLTQSDLLKVKTEEDKIKHMNQIIDSINPNSDLFKNDMLELKLDVDKFKHINQLAILIGTFNKKVGIKIKRSDYYKVIVDCNNSIETIIPYTQFKKKQLMRLKQKRSSNSIIDKYESSGWFKKRFQEIYDRNEYAIIGSRLLVSYQKASPPYRMTVSNTSCVFDGFKSGIDYMVCIIGELSQKRYKEDLERIRNDFERYYENYKLRYQSDIDNVSDLKVTEKIVIKPEYKLGKDPSELAKGSYYGNKIKEIIKSIIKTKSRLGNLDIEDRGYSCCMTDPSDKYDTLFEKETPEYKKIYDKSLEVKHTETLGSYTRLHVIGDLIKPNNYNIVWDDDEDIQFVTLFKKSKEDSKNYEKLIKNTIKNSSNNLLFTLLQKSNFPDIKKVEINFKKIISKSISRILLFINIYLKKNIFLIKNKIKKEITRLQDVELDVSKVLQEDILVDINYIYKFMGNSTVFDKVNFGFSMDYLTDFVNLESVNKETKYELLHELLFTELYRIVSTKNITILKYIYESMKQFNNYYSLILLNDSEMELYNKKRYAEKIKERVKYQKDSFMIETFDEPSVLDIEKTDDMDKTLTKQYKEEYLKEHGTAPTDDQIESYKEDYYSEIKTDESIMEDEFLTTQPHETNEILEMGNDYGEMPQGTESSGDGYPDITYDLQT</sequence>
<evidence type="ECO:0000256" key="1">
    <source>
        <dbReference type="SAM" id="MobiDB-lite"/>
    </source>
</evidence>
<evidence type="ECO:0000313" key="2">
    <source>
        <dbReference type="EMBL" id="QHU01650.1"/>
    </source>
</evidence>
<name>A0A6C0J9Y2_9ZZZZ</name>
<protein>
    <submittedName>
        <fullName evidence="2">Uncharacterized protein</fullName>
    </submittedName>
</protein>